<dbReference type="AlphaFoldDB" id="A0A7Y9W4W7"/>
<dbReference type="RefSeq" id="WP_257031641.1">
    <property type="nucleotide sequence ID" value="NZ_JACCAU010000001.1"/>
</dbReference>
<gene>
    <name evidence="1" type="ORF">GGD41_001502</name>
</gene>
<evidence type="ECO:0000313" key="2">
    <source>
        <dbReference type="Proteomes" id="UP000572540"/>
    </source>
</evidence>
<comment type="caution">
    <text evidence="1">The sequence shown here is derived from an EMBL/GenBank/DDBJ whole genome shotgun (WGS) entry which is preliminary data.</text>
</comment>
<sequence length="138" mass="15318">MTALWFAINEPAGNGVSGAVWMLPYGPADLMTDAERDAPFTSRRTSLLRPRHVSRRITAQDGWFTMHRSHPDDDGESVQFVSLQTNVDFKDRLRYVTIPPAAFGVMRLQLSKAGVTSAVLFPDLEGVASFVTRPSLPR</sequence>
<proteinExistence type="predicted"/>
<organism evidence="1 2">
    <name type="scientific">Paraburkholderia bryophila</name>
    <dbReference type="NCBI Taxonomy" id="420952"/>
    <lineage>
        <taxon>Bacteria</taxon>
        <taxon>Pseudomonadati</taxon>
        <taxon>Pseudomonadota</taxon>
        <taxon>Betaproteobacteria</taxon>
        <taxon>Burkholderiales</taxon>
        <taxon>Burkholderiaceae</taxon>
        <taxon>Paraburkholderia</taxon>
    </lineage>
</organism>
<accession>A0A7Y9W4W7</accession>
<reference evidence="1 2" key="1">
    <citation type="submission" date="2020-07" db="EMBL/GenBank/DDBJ databases">
        <title>Exploring microbial biodiversity for novel pathways involved in the catabolism of aromatic compounds derived from lignin.</title>
        <authorList>
            <person name="Elkins J."/>
        </authorList>
    </citation>
    <scope>NUCLEOTIDE SEQUENCE [LARGE SCALE GENOMIC DNA]</scope>
    <source>
        <strain evidence="1 2">H2C3B</strain>
    </source>
</reference>
<dbReference type="EMBL" id="JACCAU010000001">
    <property type="protein sequence ID" value="NYH14274.1"/>
    <property type="molecule type" value="Genomic_DNA"/>
</dbReference>
<evidence type="ECO:0000313" key="1">
    <source>
        <dbReference type="EMBL" id="NYH14274.1"/>
    </source>
</evidence>
<name>A0A7Y9W4W7_9BURK</name>
<protein>
    <submittedName>
        <fullName evidence="1">Uncharacterized protein</fullName>
    </submittedName>
</protein>
<dbReference type="Proteomes" id="UP000572540">
    <property type="component" value="Unassembled WGS sequence"/>
</dbReference>